<gene>
    <name evidence="1" type="ORF">BRADI_1g50815v3</name>
</gene>
<dbReference type="Proteomes" id="UP000008810">
    <property type="component" value="Chromosome 1"/>
</dbReference>
<protein>
    <submittedName>
        <fullName evidence="1 2">Uncharacterized protein</fullName>
    </submittedName>
</protein>
<sequence length="87" mass="9714">MLSVQLTFQEGKNRSASLQEEKGIDERDFCAAETIADCDAVVLRYKVDDQSVNQGEYKPAITLSGQVSMGIFRFPFLFITHLLAVVL</sequence>
<reference evidence="2" key="3">
    <citation type="submission" date="2018-08" db="UniProtKB">
        <authorList>
            <consortium name="EnsemblPlants"/>
        </authorList>
    </citation>
    <scope>IDENTIFICATION</scope>
    <source>
        <strain evidence="2">cv. Bd21</strain>
    </source>
</reference>
<reference evidence="1 2" key="1">
    <citation type="journal article" date="2010" name="Nature">
        <title>Genome sequencing and analysis of the model grass Brachypodium distachyon.</title>
        <authorList>
            <consortium name="International Brachypodium Initiative"/>
        </authorList>
    </citation>
    <scope>NUCLEOTIDE SEQUENCE [LARGE SCALE GENOMIC DNA]</scope>
    <source>
        <strain evidence="1 2">Bd21</strain>
    </source>
</reference>
<organism evidence="1">
    <name type="scientific">Brachypodium distachyon</name>
    <name type="common">Purple false brome</name>
    <name type="synonym">Trachynia distachya</name>
    <dbReference type="NCBI Taxonomy" id="15368"/>
    <lineage>
        <taxon>Eukaryota</taxon>
        <taxon>Viridiplantae</taxon>
        <taxon>Streptophyta</taxon>
        <taxon>Embryophyta</taxon>
        <taxon>Tracheophyta</taxon>
        <taxon>Spermatophyta</taxon>
        <taxon>Magnoliopsida</taxon>
        <taxon>Liliopsida</taxon>
        <taxon>Poales</taxon>
        <taxon>Poaceae</taxon>
        <taxon>BOP clade</taxon>
        <taxon>Pooideae</taxon>
        <taxon>Stipodae</taxon>
        <taxon>Brachypodieae</taxon>
        <taxon>Brachypodium</taxon>
    </lineage>
</organism>
<dbReference type="EnsemblPlants" id="KQK19845">
    <property type="protein sequence ID" value="KQK19845"/>
    <property type="gene ID" value="BRADI_1g50815v3"/>
</dbReference>
<proteinExistence type="predicted"/>
<evidence type="ECO:0000313" key="1">
    <source>
        <dbReference type="EMBL" id="KQK19845.1"/>
    </source>
</evidence>
<dbReference type="InParanoid" id="A0A0Q3HBA7"/>
<accession>A0A0Q3HBA7</accession>
<evidence type="ECO:0000313" key="3">
    <source>
        <dbReference type="Proteomes" id="UP000008810"/>
    </source>
</evidence>
<keyword evidence="3" id="KW-1185">Reference proteome</keyword>
<name>A0A0Q3HBA7_BRADI</name>
<dbReference type="AlphaFoldDB" id="A0A0Q3HBA7"/>
<dbReference type="EMBL" id="CM000880">
    <property type="protein sequence ID" value="KQK19845.1"/>
    <property type="molecule type" value="Genomic_DNA"/>
</dbReference>
<evidence type="ECO:0000313" key="2">
    <source>
        <dbReference type="EnsemblPlants" id="KQK19845"/>
    </source>
</evidence>
<dbReference type="Gramene" id="KQK19845">
    <property type="protein sequence ID" value="KQK19845"/>
    <property type="gene ID" value="BRADI_1g50815v3"/>
</dbReference>
<reference evidence="1" key="2">
    <citation type="submission" date="2017-06" db="EMBL/GenBank/DDBJ databases">
        <title>WGS assembly of Brachypodium distachyon.</title>
        <authorList>
            <consortium name="The International Brachypodium Initiative"/>
            <person name="Lucas S."/>
            <person name="Harmon-Smith M."/>
            <person name="Lail K."/>
            <person name="Tice H."/>
            <person name="Grimwood J."/>
            <person name="Bruce D."/>
            <person name="Barry K."/>
            <person name="Shu S."/>
            <person name="Lindquist E."/>
            <person name="Wang M."/>
            <person name="Pitluck S."/>
            <person name="Vogel J.P."/>
            <person name="Garvin D.F."/>
            <person name="Mockler T.C."/>
            <person name="Schmutz J."/>
            <person name="Rokhsar D."/>
            <person name="Bevan M.W."/>
        </authorList>
    </citation>
    <scope>NUCLEOTIDE SEQUENCE</scope>
    <source>
        <strain evidence="1">Bd21</strain>
    </source>
</reference>